<proteinExistence type="predicted"/>
<reference evidence="2" key="1">
    <citation type="submission" date="2017-05" db="EMBL/GenBank/DDBJ databases">
        <authorList>
            <person name="Varghese N."/>
            <person name="Submissions S."/>
        </authorList>
    </citation>
    <scope>NUCLEOTIDE SEQUENCE</scope>
    <source>
        <strain evidence="2">DSM 18763</strain>
    </source>
</reference>
<evidence type="ECO:0000313" key="2">
    <source>
        <dbReference type="EMBL" id="SMP09128.1"/>
    </source>
</evidence>
<feature type="signal peptide" evidence="1">
    <location>
        <begin position="1"/>
        <end position="19"/>
    </location>
</feature>
<dbReference type="AlphaFoldDB" id="A0AA46ADZ6"/>
<sequence length="328" mass="37022">MKKLSVLVSTLLFSSYSFAHHGVASLGAAGLEGPGAPLETSSSATLPEGSWLGYMKLDYANFKKYDEQIFGTDQKDTAQFWLYGIGYGLKPYLSLYAFLPYNVKTKTDGSYNTSGFADISFMAVLGFKYDEGFKLVPKNESLDDMKDWHFTIYGGFSIPTGDENKRPAGKPIEPDMSTGFGKPSYSIGFTATKQFSDNWTFVFDTNYIKFLEHTYNDGTRYEFGDETRFNTALVYRTITIPEKKFRLDTTIEANYLYLARDKENGEKLSASGGKILYNLLGFRAYYKNTSLGAGVKIPVWKSLNEEDQQQGCEGKEKYRFIFTFSVLF</sequence>
<organism evidence="2 3">
    <name type="scientific">Venenivibrio stagnispumantis</name>
    <dbReference type="NCBI Taxonomy" id="407998"/>
    <lineage>
        <taxon>Bacteria</taxon>
        <taxon>Pseudomonadati</taxon>
        <taxon>Aquificota</taxon>
        <taxon>Aquificia</taxon>
        <taxon>Aquificales</taxon>
        <taxon>Hydrogenothermaceae</taxon>
        <taxon>Venenivibrio</taxon>
    </lineage>
</organism>
<dbReference type="Pfam" id="PF13557">
    <property type="entry name" value="Phenol_MetA_deg"/>
    <property type="match status" value="1"/>
</dbReference>
<dbReference type="RefSeq" id="WP_265134083.1">
    <property type="nucleotide sequence ID" value="NZ_FXTX01000006.1"/>
</dbReference>
<evidence type="ECO:0000256" key="1">
    <source>
        <dbReference type="SAM" id="SignalP"/>
    </source>
</evidence>
<feature type="chain" id="PRO_5041432040" evidence="1">
    <location>
        <begin position="20"/>
        <end position="328"/>
    </location>
</feature>
<gene>
    <name evidence="2" type="ORF">SAMN06264868_10680</name>
</gene>
<dbReference type="Proteomes" id="UP001157947">
    <property type="component" value="Unassembled WGS sequence"/>
</dbReference>
<keyword evidence="1" id="KW-0732">Signal</keyword>
<name>A0AA46ADZ6_9AQUI</name>
<keyword evidence="3" id="KW-1185">Reference proteome</keyword>
<dbReference type="EMBL" id="FXTX01000006">
    <property type="protein sequence ID" value="SMP09128.1"/>
    <property type="molecule type" value="Genomic_DNA"/>
</dbReference>
<protein>
    <submittedName>
        <fullName evidence="2">MetA-pathway of phenol degradation</fullName>
    </submittedName>
</protein>
<accession>A0AA46ADZ6</accession>
<comment type="caution">
    <text evidence="2">The sequence shown here is derived from an EMBL/GenBank/DDBJ whole genome shotgun (WGS) entry which is preliminary data.</text>
</comment>
<dbReference type="InterPro" id="IPR025737">
    <property type="entry name" value="FApF"/>
</dbReference>
<evidence type="ECO:0000313" key="3">
    <source>
        <dbReference type="Proteomes" id="UP001157947"/>
    </source>
</evidence>